<feature type="signal peptide" evidence="20">
    <location>
        <begin position="1"/>
        <end position="23"/>
    </location>
</feature>
<dbReference type="Gene3D" id="1.10.420.10">
    <property type="entry name" value="Peroxidase, domain 2"/>
    <property type="match status" value="2"/>
</dbReference>
<evidence type="ECO:0000256" key="4">
    <source>
        <dbReference type="ARBA" id="ARBA00022525"/>
    </source>
</evidence>
<protein>
    <recommendedName>
        <fullName evidence="21">Plant heme peroxidase family profile domain-containing protein</fullName>
    </recommendedName>
</protein>
<evidence type="ECO:0000256" key="3">
    <source>
        <dbReference type="ARBA" id="ARBA00004613"/>
    </source>
</evidence>
<evidence type="ECO:0000256" key="11">
    <source>
        <dbReference type="ARBA" id="ARBA00023004"/>
    </source>
</evidence>
<dbReference type="PANTHER" id="PTHR31235">
    <property type="entry name" value="PEROXIDASE 25-RELATED"/>
    <property type="match status" value="1"/>
</dbReference>
<dbReference type="GO" id="GO:0020037">
    <property type="term" value="F:heme binding"/>
    <property type="evidence" value="ECO:0007669"/>
    <property type="project" value="InterPro"/>
</dbReference>
<dbReference type="CDD" id="cd00693">
    <property type="entry name" value="secretory_peroxidase"/>
    <property type="match status" value="1"/>
</dbReference>
<dbReference type="GO" id="GO:0006979">
    <property type="term" value="P:response to oxidative stress"/>
    <property type="evidence" value="ECO:0007669"/>
    <property type="project" value="InterPro"/>
</dbReference>
<organism evidence="22 23">
    <name type="scientific">Marchantia polymorpha</name>
    <name type="common">Common liverwort</name>
    <name type="synonym">Marchantia aquatica</name>
    <dbReference type="NCBI Taxonomy" id="3197"/>
    <lineage>
        <taxon>Eukaryota</taxon>
        <taxon>Viridiplantae</taxon>
        <taxon>Streptophyta</taxon>
        <taxon>Embryophyta</taxon>
        <taxon>Marchantiophyta</taxon>
        <taxon>Marchantiopsida</taxon>
        <taxon>Marchantiidae</taxon>
        <taxon>Marchantiales</taxon>
        <taxon>Marchantiaceae</taxon>
        <taxon>Marchantia</taxon>
    </lineage>
</organism>
<dbReference type="GO" id="GO:0009505">
    <property type="term" value="C:plant-type cell wall"/>
    <property type="evidence" value="ECO:0000318"/>
    <property type="project" value="GO_Central"/>
</dbReference>
<feature type="binding site" evidence="16">
    <location>
        <position position="89"/>
    </location>
    <ligand>
        <name>Ca(2+)</name>
        <dbReference type="ChEBI" id="CHEBI:29108"/>
        <label>1</label>
    </ligand>
</feature>
<feature type="binding site" evidence="16">
    <location>
        <position position="260"/>
    </location>
    <ligand>
        <name>Ca(2+)</name>
        <dbReference type="ChEBI" id="CHEBI:29108"/>
        <label>2</label>
    </ligand>
</feature>
<dbReference type="InterPro" id="IPR002016">
    <property type="entry name" value="Haem_peroxidase"/>
</dbReference>
<evidence type="ECO:0000256" key="9">
    <source>
        <dbReference type="ARBA" id="ARBA00022837"/>
    </source>
</evidence>
<dbReference type="GO" id="GO:0005576">
    <property type="term" value="C:extracellular region"/>
    <property type="evidence" value="ECO:0007669"/>
    <property type="project" value="UniProtKB-SubCell"/>
</dbReference>
<evidence type="ECO:0000256" key="19">
    <source>
        <dbReference type="RuleBase" id="RU004241"/>
    </source>
</evidence>
<evidence type="ECO:0000256" key="7">
    <source>
        <dbReference type="ARBA" id="ARBA00022723"/>
    </source>
</evidence>
<dbReference type="EMBL" id="KZ772831">
    <property type="protein sequence ID" value="PTQ28542.1"/>
    <property type="molecule type" value="Genomic_DNA"/>
</dbReference>
<keyword evidence="10" id="KW-0560">Oxidoreductase</keyword>
<comment type="similarity">
    <text evidence="19">Belongs to the peroxidase family.</text>
</comment>
<evidence type="ECO:0000256" key="5">
    <source>
        <dbReference type="ARBA" id="ARBA00022559"/>
    </source>
</evidence>
<evidence type="ECO:0000256" key="12">
    <source>
        <dbReference type="ARBA" id="ARBA00023157"/>
    </source>
</evidence>
<feature type="site" description="Transition state stabilizer" evidence="17">
    <location>
        <position position="63"/>
    </location>
</feature>
<dbReference type="Gene3D" id="1.10.520.10">
    <property type="match status" value="1"/>
</dbReference>
<dbReference type="GO" id="GO:0004601">
    <property type="term" value="F:peroxidase activity"/>
    <property type="evidence" value="ECO:0000318"/>
    <property type="project" value="GO_Central"/>
</dbReference>
<comment type="function">
    <text evidence="2">Removal of H(2)O(2), oxidation of toxic reductants, biosynthesis and degradation of lignin, suberization, auxin catabolism, response to environmental stresses such as wounding, pathogen attack and oxidative stress. These functions might be dependent on each isozyme/isoform in each plant tissue.</text>
</comment>
<evidence type="ECO:0000256" key="8">
    <source>
        <dbReference type="ARBA" id="ARBA00022729"/>
    </source>
</evidence>
<evidence type="ECO:0000256" key="1">
    <source>
        <dbReference type="ARBA" id="ARBA00000189"/>
    </source>
</evidence>
<feature type="binding site" evidence="16">
    <location>
        <position position="77"/>
    </location>
    <ligand>
        <name>Ca(2+)</name>
        <dbReference type="ChEBI" id="CHEBI:29108"/>
        <label>1</label>
    </ligand>
</feature>
<evidence type="ECO:0000259" key="21">
    <source>
        <dbReference type="PROSITE" id="PS50873"/>
    </source>
</evidence>
<dbReference type="AlphaFoldDB" id="A0A2R6W414"/>
<feature type="chain" id="PRO_5015339945" description="Plant heme peroxidase family profile domain-containing protein" evidence="20">
    <location>
        <begin position="24"/>
        <end position="508"/>
    </location>
</feature>
<dbReference type="OrthoDB" id="2113341at2759"/>
<dbReference type="FunFam" id="1.10.520.10:FF:000006">
    <property type="entry name" value="Peroxidase"/>
    <property type="match status" value="1"/>
</dbReference>
<feature type="binding site" evidence="16">
    <location>
        <position position="253"/>
    </location>
    <ligand>
        <name>Ca(2+)</name>
        <dbReference type="ChEBI" id="CHEBI:29108"/>
        <label>2</label>
    </ligand>
</feature>
<dbReference type="SUPFAM" id="SSF48113">
    <property type="entry name" value="Heme-dependent peroxidases"/>
    <property type="match status" value="2"/>
</dbReference>
<dbReference type="InterPro" id="IPR010255">
    <property type="entry name" value="Haem_peroxidase_sf"/>
</dbReference>
<dbReference type="InterPro" id="IPR000823">
    <property type="entry name" value="Peroxidase_pln"/>
</dbReference>
<feature type="disulfide bond" evidence="18">
    <location>
        <begin position="69"/>
        <end position="74"/>
    </location>
</feature>
<feature type="binding site" evidence="16">
    <location>
        <position position="73"/>
    </location>
    <ligand>
        <name>Ca(2+)</name>
        <dbReference type="ChEBI" id="CHEBI:29108"/>
        <label>1</label>
    </ligand>
</feature>
<keyword evidence="12 18" id="KW-1015">Disulfide bond</keyword>
<reference evidence="23" key="1">
    <citation type="journal article" date="2017" name="Cell">
        <title>Insights into land plant evolution garnered from the Marchantia polymorpha genome.</title>
        <authorList>
            <person name="Bowman J.L."/>
            <person name="Kohchi T."/>
            <person name="Yamato K.T."/>
            <person name="Jenkins J."/>
            <person name="Shu S."/>
            <person name="Ishizaki K."/>
            <person name="Yamaoka S."/>
            <person name="Nishihama R."/>
            <person name="Nakamura Y."/>
            <person name="Berger F."/>
            <person name="Adam C."/>
            <person name="Aki S.S."/>
            <person name="Althoff F."/>
            <person name="Araki T."/>
            <person name="Arteaga-Vazquez M.A."/>
            <person name="Balasubrmanian S."/>
            <person name="Barry K."/>
            <person name="Bauer D."/>
            <person name="Boehm C.R."/>
            <person name="Briginshaw L."/>
            <person name="Caballero-Perez J."/>
            <person name="Catarino B."/>
            <person name="Chen F."/>
            <person name="Chiyoda S."/>
            <person name="Chovatia M."/>
            <person name="Davies K.M."/>
            <person name="Delmans M."/>
            <person name="Demura T."/>
            <person name="Dierschke T."/>
            <person name="Dolan L."/>
            <person name="Dorantes-Acosta A.E."/>
            <person name="Eklund D.M."/>
            <person name="Florent S.N."/>
            <person name="Flores-Sandoval E."/>
            <person name="Fujiyama A."/>
            <person name="Fukuzawa H."/>
            <person name="Galik B."/>
            <person name="Grimanelli D."/>
            <person name="Grimwood J."/>
            <person name="Grossniklaus U."/>
            <person name="Hamada T."/>
            <person name="Haseloff J."/>
            <person name="Hetherington A.J."/>
            <person name="Higo A."/>
            <person name="Hirakawa Y."/>
            <person name="Hundley H.N."/>
            <person name="Ikeda Y."/>
            <person name="Inoue K."/>
            <person name="Inoue S.I."/>
            <person name="Ishida S."/>
            <person name="Jia Q."/>
            <person name="Kakita M."/>
            <person name="Kanazawa T."/>
            <person name="Kawai Y."/>
            <person name="Kawashima T."/>
            <person name="Kennedy M."/>
            <person name="Kinose K."/>
            <person name="Kinoshita T."/>
            <person name="Kohara Y."/>
            <person name="Koide E."/>
            <person name="Komatsu K."/>
            <person name="Kopischke S."/>
            <person name="Kubo M."/>
            <person name="Kyozuka J."/>
            <person name="Lagercrantz U."/>
            <person name="Lin S.S."/>
            <person name="Lindquist E."/>
            <person name="Lipzen A.M."/>
            <person name="Lu C.W."/>
            <person name="De Luna E."/>
            <person name="Martienssen R.A."/>
            <person name="Minamino N."/>
            <person name="Mizutani M."/>
            <person name="Mizutani M."/>
            <person name="Mochizuki N."/>
            <person name="Monte I."/>
            <person name="Mosher R."/>
            <person name="Nagasaki H."/>
            <person name="Nakagami H."/>
            <person name="Naramoto S."/>
            <person name="Nishitani K."/>
            <person name="Ohtani M."/>
            <person name="Okamoto T."/>
            <person name="Okumura M."/>
            <person name="Phillips J."/>
            <person name="Pollak B."/>
            <person name="Reinders A."/>
            <person name="Rovekamp M."/>
            <person name="Sano R."/>
            <person name="Sawa S."/>
            <person name="Schmid M.W."/>
            <person name="Shirakawa M."/>
            <person name="Solano R."/>
            <person name="Spunde A."/>
            <person name="Suetsugu N."/>
            <person name="Sugano S."/>
            <person name="Sugiyama A."/>
            <person name="Sun R."/>
            <person name="Suzuki Y."/>
            <person name="Takenaka M."/>
            <person name="Takezawa D."/>
            <person name="Tomogane H."/>
            <person name="Tsuzuki M."/>
            <person name="Ueda T."/>
            <person name="Umeda M."/>
            <person name="Ward J.M."/>
            <person name="Watanabe Y."/>
            <person name="Yazaki K."/>
            <person name="Yokoyama R."/>
            <person name="Yoshitake Y."/>
            <person name="Yotsui I."/>
            <person name="Zachgo S."/>
            <person name="Schmutz J."/>
        </authorList>
    </citation>
    <scope>NUCLEOTIDE SEQUENCE [LARGE SCALE GENOMIC DNA]</scope>
    <source>
        <strain evidence="23">Tak-1</strain>
    </source>
</reference>
<keyword evidence="8 20" id="KW-0732">Signal</keyword>
<dbReference type="PRINTS" id="PR00458">
    <property type="entry name" value="PEROXIDASE"/>
</dbReference>
<keyword evidence="13" id="KW-0325">Glycoprotein</keyword>
<dbReference type="InterPro" id="IPR033905">
    <property type="entry name" value="Secretory_peroxidase"/>
</dbReference>
<keyword evidence="9 16" id="KW-0106">Calcium</keyword>
<feature type="domain" description="Plant heme peroxidase family profile" evidence="21">
    <location>
        <begin position="26"/>
        <end position="505"/>
    </location>
</feature>
<dbReference type="GO" id="GO:0006950">
    <property type="term" value="P:response to stress"/>
    <property type="evidence" value="ECO:0000318"/>
    <property type="project" value="GO_Central"/>
</dbReference>
<evidence type="ECO:0000313" key="22">
    <source>
        <dbReference type="EMBL" id="PTQ28542.1"/>
    </source>
</evidence>
<dbReference type="InterPro" id="IPR019794">
    <property type="entry name" value="Peroxidases_AS"/>
</dbReference>
<keyword evidence="23" id="KW-1185">Reference proteome</keyword>
<comment type="cofactor">
    <cofactor evidence="16">
        <name>Ca(2+)</name>
        <dbReference type="ChEBI" id="CHEBI:29108"/>
    </cofactor>
    <text evidence="16">Binds 2 calcium ions per subunit.</text>
</comment>
<feature type="disulfide bond" evidence="18">
    <location>
        <begin position="36"/>
        <end position="116"/>
    </location>
</feature>
<dbReference type="PROSITE" id="PS50873">
    <property type="entry name" value="PEROXIDASE_4"/>
    <property type="match status" value="1"/>
</dbReference>
<feature type="binding site" evidence="16">
    <location>
        <position position="71"/>
    </location>
    <ligand>
        <name>Ca(2+)</name>
        <dbReference type="ChEBI" id="CHEBI:29108"/>
        <label>1</label>
    </ligand>
</feature>
<evidence type="ECO:0000256" key="15">
    <source>
        <dbReference type="PIRSR" id="PIRSR600823-2"/>
    </source>
</evidence>
<feature type="disulfide bond" evidence="18">
    <location>
        <begin position="209"/>
        <end position="241"/>
    </location>
</feature>
<evidence type="ECO:0000256" key="16">
    <source>
        <dbReference type="PIRSR" id="PIRSR600823-3"/>
    </source>
</evidence>
<dbReference type="GO" id="GO:0042744">
    <property type="term" value="P:hydrogen peroxide catabolic process"/>
    <property type="evidence" value="ECO:0007669"/>
    <property type="project" value="InterPro"/>
</dbReference>
<keyword evidence="11 16" id="KW-0408">Iron</keyword>
<evidence type="ECO:0000313" key="23">
    <source>
        <dbReference type="Proteomes" id="UP000244005"/>
    </source>
</evidence>
<feature type="binding site" evidence="16">
    <location>
        <position position="68"/>
    </location>
    <ligand>
        <name>Ca(2+)</name>
        <dbReference type="ChEBI" id="CHEBI:29108"/>
        <label>1</label>
    </ligand>
</feature>
<comment type="subcellular location">
    <subcellularLocation>
        <location evidence="3">Secreted</location>
    </subcellularLocation>
</comment>
<dbReference type="GO" id="GO:0140825">
    <property type="term" value="F:lactoperoxidase activity"/>
    <property type="evidence" value="ECO:0007669"/>
    <property type="project" value="UniProtKB-EC"/>
</dbReference>
<keyword evidence="7 16" id="KW-0479">Metal-binding</keyword>
<dbReference type="PROSITE" id="PS00436">
    <property type="entry name" value="PEROXIDASE_2"/>
    <property type="match status" value="1"/>
</dbReference>
<comment type="catalytic activity">
    <reaction evidence="1">
        <text>2 a phenolic donor + H2O2 = 2 a phenolic radical donor + 2 H2O</text>
        <dbReference type="Rhea" id="RHEA:56136"/>
        <dbReference type="ChEBI" id="CHEBI:15377"/>
        <dbReference type="ChEBI" id="CHEBI:16240"/>
        <dbReference type="ChEBI" id="CHEBI:139520"/>
        <dbReference type="ChEBI" id="CHEBI:139521"/>
        <dbReference type="EC" id="1.11.1.7"/>
    </reaction>
</comment>
<dbReference type="FunFam" id="1.10.420.10:FF:000001">
    <property type="entry name" value="Peroxidase"/>
    <property type="match status" value="1"/>
</dbReference>
<comment type="cofactor">
    <cofactor evidence="16">
        <name>heme b</name>
        <dbReference type="ChEBI" id="CHEBI:60344"/>
    </cofactor>
    <text evidence="16">Binds 1 heme b (iron(II)-protoporphyrin IX) group per subunit.</text>
</comment>
<dbReference type="OMA" id="CADEHIG"/>
<evidence type="ECO:0000256" key="6">
    <source>
        <dbReference type="ARBA" id="ARBA00022617"/>
    </source>
</evidence>
<evidence type="ECO:0000256" key="18">
    <source>
        <dbReference type="PIRSR" id="PIRSR600823-5"/>
    </source>
</evidence>
<evidence type="ECO:0000256" key="20">
    <source>
        <dbReference type="SAM" id="SignalP"/>
    </source>
</evidence>
<dbReference type="Proteomes" id="UP000244005">
    <property type="component" value="Unassembled WGS sequence"/>
</dbReference>
<feature type="active site" description="Proton acceptor" evidence="14">
    <location>
        <position position="67"/>
    </location>
</feature>
<feature type="binding site" description="axial binding residue" evidence="16">
    <location>
        <position position="202"/>
    </location>
    <ligand>
        <name>heme b</name>
        <dbReference type="ChEBI" id="CHEBI:60344"/>
    </ligand>
    <ligandPart>
        <name>Fe</name>
        <dbReference type="ChEBI" id="CHEBI:18248"/>
    </ligandPart>
</feature>
<accession>A0A2R6W414</accession>
<evidence type="ECO:0000256" key="14">
    <source>
        <dbReference type="PIRSR" id="PIRSR600823-1"/>
    </source>
</evidence>
<keyword evidence="6" id="KW-0349">Heme</keyword>
<dbReference type="Pfam" id="PF00141">
    <property type="entry name" value="peroxidase"/>
    <property type="match status" value="1"/>
</dbReference>
<sequence>MAPTSLRSVVLLVLAVAVVVSDAQLQLSETFYDATCPQAASIVQQKVNAFVDANRGLAAALMRLHFHDCFVRGCDGSVLLNSTETMLSEKEALLNKGSLRGFEQIDEIKMELECACPGVVSCADILALVARDATAKVGGTSWPVFLGRIDGGASFADEVNSSLPERTDNFTQLVARFARVGLDARDMSFCADEHIGNDAGGHSIGQVHCGAFFERLYNFQGLNITDPAMDPEFAAMLKVQCPQTKPFGFMALDATNGTFDSAYYLDLLTNKGSLRGFEQIDEIKMELECACPGVVSCADILALVARDATAKVGGTSWPVFLGRIDGGASFADEVNSSLPERTDNFTQLVARFARVGLDARDMSFCADEHIGNDAGGHSIGQVHCGAFFERLYNFQGLNITDPAMDPEFAAMLKVQCPQTKPFGFMALDATNGTFDSAYYLDLLTNKGLLESDVALLSDPLGVEYAIRAVQDPMAFLNEFGWAMIKMGAIPALEPYGWRRHCAFVEPKY</sequence>
<dbReference type="PRINTS" id="PR00461">
    <property type="entry name" value="PLPEROXIDASE"/>
</dbReference>
<gene>
    <name evidence="22" type="ORF">MARPO_0161s0037</name>
</gene>
<feature type="binding site" evidence="16">
    <location>
        <position position="75"/>
    </location>
    <ligand>
        <name>Ca(2+)</name>
        <dbReference type="ChEBI" id="CHEBI:29108"/>
        <label>1</label>
    </ligand>
</feature>
<name>A0A2R6W414_MARPO</name>
<evidence type="ECO:0000256" key="13">
    <source>
        <dbReference type="ARBA" id="ARBA00023180"/>
    </source>
</evidence>
<evidence type="ECO:0000256" key="17">
    <source>
        <dbReference type="PIRSR" id="PIRSR600823-4"/>
    </source>
</evidence>
<feature type="binding site" evidence="15">
    <location>
        <position position="164"/>
    </location>
    <ligand>
        <name>substrate</name>
    </ligand>
</feature>
<keyword evidence="4" id="KW-0964">Secreted</keyword>
<keyword evidence="5" id="KW-0575">Peroxidase</keyword>
<evidence type="ECO:0000256" key="2">
    <source>
        <dbReference type="ARBA" id="ARBA00002322"/>
    </source>
</evidence>
<evidence type="ECO:0000256" key="10">
    <source>
        <dbReference type="ARBA" id="ARBA00023002"/>
    </source>
</evidence>
<proteinExistence type="inferred from homology"/>
<dbReference type="GO" id="GO:0046872">
    <property type="term" value="F:metal ion binding"/>
    <property type="evidence" value="ECO:0007669"/>
    <property type="project" value="UniProtKB-KW"/>
</dbReference>